<dbReference type="EMBL" id="APJX01000002">
    <property type="protein sequence ID" value="EMS80757.1"/>
    <property type="molecule type" value="Genomic_DNA"/>
</dbReference>
<dbReference type="GO" id="GO:0016829">
    <property type="term" value="F:lyase activity"/>
    <property type="evidence" value="ECO:0007669"/>
    <property type="project" value="UniProtKB-KW"/>
</dbReference>
<keyword evidence="5 10" id="KW-0560">Oxidoreductase</keyword>
<feature type="transmembrane region" description="Helical" evidence="8">
    <location>
        <begin position="326"/>
        <end position="356"/>
    </location>
</feature>
<accession>S0G714</accession>
<evidence type="ECO:0000256" key="5">
    <source>
        <dbReference type="ARBA" id="ARBA00023002"/>
    </source>
</evidence>
<feature type="transmembrane region" description="Helical" evidence="8">
    <location>
        <begin position="296"/>
        <end position="320"/>
    </location>
</feature>
<proteinExistence type="predicted"/>
<dbReference type="InterPro" id="IPR052175">
    <property type="entry name" value="ComplexI-like_HydComp"/>
</dbReference>
<evidence type="ECO:0000256" key="3">
    <source>
        <dbReference type="ARBA" id="ARBA00022692"/>
    </source>
</evidence>
<dbReference type="EC" id="1.-.-.-" evidence="10"/>
<sequence length="652" mass="70348">MSHFFAAISLILAGGLVSLVSARHHLFSRAGATLLISAGCVWGLAAAVTTLMGSVTHSVSFQYLNLFFLAFEMDTLSAFFLAVIFLVCLMAAVYSFHYTQDAAAPVKTAVTAFFFSILVVSMALVVTAANIITFMLSWEIMSLSSFFLVIHDYRKKENRYAGYLYFVFSHVGAMFIFAGFGIFYKYTGSFGFTDVHTLTEGAKILAFVLFFIGFGSKAGVFPFHVWLPHAHPAAPSHISAVMSGVMIKTGIYGILRIYSLLELPAPAFGYLVVAAGVVSGILGVVYALGQTDIKRLLAYSSVENIGIILIGMGLGMVGVASRNPVMAVLGFSGALFHVLNHALFKSLLFMGAGMVVHQTGTRSMDALGGLLKSMKITGFAFIIGSLAICGLPPFNGFAGEFVVYLGGFQGIALDKIPFAVSVAAIIGLAVIGGLALACFTRVLGIVFQGEPRTEAARNRTESGTTMLWAMGGLGTACVIIGVFPGWFFNLSLSAVSALNLGYARIPLAPFAQITGHITLGAFVIVVLVLGMAGLRSWFYRAKPISRSGTWGCGFTRPTPKMQYTGASYAFEMVRFFRPAAPIEEQHPPVAGRFPASTRYESRVHDIAERCMAPGVIRPVQFLFDRLRWIQHGDIHLYIGYILLAIVLLLFFI</sequence>
<dbReference type="GO" id="GO:0016491">
    <property type="term" value="F:oxidoreductase activity"/>
    <property type="evidence" value="ECO:0007669"/>
    <property type="project" value="UniProtKB-KW"/>
</dbReference>
<dbReference type="GO" id="GO:0005886">
    <property type="term" value="C:plasma membrane"/>
    <property type="evidence" value="ECO:0007669"/>
    <property type="project" value="UniProtKB-SubCell"/>
</dbReference>
<dbReference type="PRINTS" id="PR01437">
    <property type="entry name" value="NUOXDRDTASE4"/>
</dbReference>
<feature type="transmembrane region" description="Helical" evidence="8">
    <location>
        <begin position="204"/>
        <end position="227"/>
    </location>
</feature>
<feature type="transmembrane region" description="Helical" evidence="8">
    <location>
        <begin position="634"/>
        <end position="651"/>
    </location>
</feature>
<gene>
    <name evidence="10" type="primary">hyfB</name>
    <name evidence="10" type="ORF">Dpo_2c04530</name>
</gene>
<name>S0G714_9BACT</name>
<dbReference type="InterPro" id="IPR003918">
    <property type="entry name" value="NADH_UbQ_OxRdtase"/>
</dbReference>
<dbReference type="PANTHER" id="PTHR42682">
    <property type="entry name" value="HYDROGENASE-4 COMPONENT F"/>
    <property type="match status" value="1"/>
</dbReference>
<evidence type="ECO:0000256" key="1">
    <source>
        <dbReference type="ARBA" id="ARBA00004651"/>
    </source>
</evidence>
<feature type="domain" description="NADH:quinone oxidoreductase/Mrp antiporter transmembrane" evidence="9">
    <location>
        <begin position="128"/>
        <end position="409"/>
    </location>
</feature>
<feature type="transmembrane region" description="Helical" evidence="8">
    <location>
        <begin position="267"/>
        <end position="289"/>
    </location>
</feature>
<feature type="transmembrane region" description="Helical" evidence="8">
    <location>
        <begin position="163"/>
        <end position="184"/>
    </location>
</feature>
<keyword evidence="11" id="KW-1185">Reference proteome</keyword>
<comment type="caution">
    <text evidence="10">The sequence shown here is derived from an EMBL/GenBank/DDBJ whole genome shotgun (WGS) entry which is preliminary data.</text>
</comment>
<feature type="transmembrane region" description="Helical" evidence="8">
    <location>
        <begin position="109"/>
        <end position="136"/>
    </location>
</feature>
<dbReference type="OrthoDB" id="9781596at2"/>
<dbReference type="RefSeq" id="WP_006965030.1">
    <property type="nucleotide sequence ID" value="NZ_APJX01000002.1"/>
</dbReference>
<comment type="subcellular location">
    <subcellularLocation>
        <location evidence="1">Cell membrane</location>
        <topology evidence="1">Multi-pass membrane protein</topology>
    </subcellularLocation>
    <subcellularLocation>
        <location evidence="7">Membrane</location>
        <topology evidence="7">Multi-pass membrane protein</topology>
    </subcellularLocation>
</comment>
<keyword evidence="2" id="KW-1003">Cell membrane</keyword>
<feature type="transmembrane region" description="Helical" evidence="8">
    <location>
        <begin position="32"/>
        <end position="55"/>
    </location>
</feature>
<dbReference type="PATRIC" id="fig|1286635.3.peg.1433"/>
<evidence type="ECO:0000313" key="10">
    <source>
        <dbReference type="EMBL" id="EMS80757.1"/>
    </source>
</evidence>
<keyword evidence="4 8" id="KW-1133">Transmembrane helix</keyword>
<evidence type="ECO:0000256" key="6">
    <source>
        <dbReference type="ARBA" id="ARBA00023136"/>
    </source>
</evidence>
<keyword evidence="3 7" id="KW-0812">Transmembrane</keyword>
<feature type="transmembrane region" description="Helical" evidence="8">
    <location>
        <begin position="418"/>
        <end position="447"/>
    </location>
</feature>
<dbReference type="AlphaFoldDB" id="S0G714"/>
<reference evidence="10 11" key="1">
    <citation type="journal article" date="2013" name="Genome Announc.">
        <title>Draft Genome Sequence of Desulfotignum phosphitoxidans DSM 13687 Strain FiPS-3.</title>
        <authorList>
            <person name="Poehlein A."/>
            <person name="Daniel R."/>
            <person name="Simeonova D.D."/>
        </authorList>
    </citation>
    <scope>NUCLEOTIDE SEQUENCE [LARGE SCALE GENOMIC DNA]</scope>
    <source>
        <strain evidence="10 11">DSM 13687</strain>
    </source>
</reference>
<keyword evidence="10" id="KW-0456">Lyase</keyword>
<feature type="transmembrane region" description="Helical" evidence="8">
    <location>
        <begin position="467"/>
        <end position="487"/>
    </location>
</feature>
<protein>
    <submittedName>
        <fullName evidence="10">Hydrogenase component B-formate hydrogenlyase subunit 3</fullName>
        <ecNumber evidence="10">1.-.-.-</ecNumber>
    </submittedName>
</protein>
<feature type="transmembrane region" description="Helical" evidence="8">
    <location>
        <begin position="376"/>
        <end position="398"/>
    </location>
</feature>
<feature type="transmembrane region" description="Helical" evidence="8">
    <location>
        <begin position="76"/>
        <end position="97"/>
    </location>
</feature>
<evidence type="ECO:0000256" key="2">
    <source>
        <dbReference type="ARBA" id="ARBA00022475"/>
    </source>
</evidence>
<dbReference type="PANTHER" id="PTHR42682:SF3">
    <property type="entry name" value="FORMATE HYDROGENLYASE SUBUNIT 3-RELATED"/>
    <property type="match status" value="1"/>
</dbReference>
<organism evidence="10 11">
    <name type="scientific">Desulfotignum phosphitoxidans DSM 13687</name>
    <dbReference type="NCBI Taxonomy" id="1286635"/>
    <lineage>
        <taxon>Bacteria</taxon>
        <taxon>Pseudomonadati</taxon>
        <taxon>Thermodesulfobacteriota</taxon>
        <taxon>Desulfobacteria</taxon>
        <taxon>Desulfobacterales</taxon>
        <taxon>Desulfobacteraceae</taxon>
        <taxon>Desulfotignum</taxon>
    </lineage>
</organism>
<dbReference type="GO" id="GO:0008137">
    <property type="term" value="F:NADH dehydrogenase (ubiquinone) activity"/>
    <property type="evidence" value="ECO:0007669"/>
    <property type="project" value="InterPro"/>
</dbReference>
<dbReference type="InterPro" id="IPR001750">
    <property type="entry name" value="ND/Mrp_TM"/>
</dbReference>
<evidence type="ECO:0000256" key="4">
    <source>
        <dbReference type="ARBA" id="ARBA00022989"/>
    </source>
</evidence>
<dbReference type="GO" id="GO:0042773">
    <property type="term" value="P:ATP synthesis coupled electron transport"/>
    <property type="evidence" value="ECO:0007669"/>
    <property type="project" value="InterPro"/>
</dbReference>
<evidence type="ECO:0000256" key="7">
    <source>
        <dbReference type="RuleBase" id="RU000320"/>
    </source>
</evidence>
<evidence type="ECO:0000256" key="8">
    <source>
        <dbReference type="SAM" id="Phobius"/>
    </source>
</evidence>
<feature type="transmembrane region" description="Helical" evidence="8">
    <location>
        <begin position="507"/>
        <end position="534"/>
    </location>
</feature>
<feature type="transmembrane region" description="Helical" evidence="8">
    <location>
        <begin position="239"/>
        <end position="261"/>
    </location>
</feature>
<evidence type="ECO:0000313" key="11">
    <source>
        <dbReference type="Proteomes" id="UP000014216"/>
    </source>
</evidence>
<dbReference type="Proteomes" id="UP000014216">
    <property type="component" value="Unassembled WGS sequence"/>
</dbReference>
<evidence type="ECO:0000259" key="9">
    <source>
        <dbReference type="Pfam" id="PF00361"/>
    </source>
</evidence>
<dbReference type="Pfam" id="PF00361">
    <property type="entry name" value="Proton_antipo_M"/>
    <property type="match status" value="1"/>
</dbReference>
<keyword evidence="6 8" id="KW-0472">Membrane</keyword>